<dbReference type="AlphaFoldDB" id="A0A0G4G8E0"/>
<dbReference type="Proteomes" id="UP000041254">
    <property type="component" value="Unassembled WGS sequence"/>
</dbReference>
<sequence length="213" mass="22503">MSADPPQQLTSGVVYDPQLKCWVACWVDERGQQRETAYSVEYFSDLGAREMAAARHQMAIESMAAAVKAHTKAGCSGGAGGVEMGVPTAQGAKAHGAQVGGGSYGSVGPLVQPMQGGSTSKGYQVIGTIQSAESPTQSKKAPAAVGASMPLGVEGSSSLVEDRGVWYDKRTASWCASWTQDGEEQVAFYHVPTYTFWGAYQRAVQRRDEAVKS</sequence>
<dbReference type="Gene3D" id="1.20.5.2050">
    <property type="match status" value="2"/>
</dbReference>
<dbReference type="InParanoid" id="A0A0G4G8E0"/>
<reference evidence="1 2" key="1">
    <citation type="submission" date="2014-11" db="EMBL/GenBank/DDBJ databases">
        <authorList>
            <person name="Zhu J."/>
            <person name="Qi W."/>
            <person name="Song R."/>
        </authorList>
    </citation>
    <scope>NUCLEOTIDE SEQUENCE [LARGE SCALE GENOMIC DNA]</scope>
</reference>
<organism evidence="1 2">
    <name type="scientific">Vitrella brassicaformis (strain CCMP3155)</name>
    <dbReference type="NCBI Taxonomy" id="1169540"/>
    <lineage>
        <taxon>Eukaryota</taxon>
        <taxon>Sar</taxon>
        <taxon>Alveolata</taxon>
        <taxon>Colpodellida</taxon>
        <taxon>Vitrellaceae</taxon>
        <taxon>Vitrella</taxon>
    </lineage>
</organism>
<dbReference type="VEuPathDB" id="CryptoDB:Vbra_3276"/>
<evidence type="ECO:0000313" key="2">
    <source>
        <dbReference type="Proteomes" id="UP000041254"/>
    </source>
</evidence>
<name>A0A0G4G8E0_VITBC</name>
<evidence type="ECO:0000313" key="1">
    <source>
        <dbReference type="EMBL" id="CEM25100.1"/>
    </source>
</evidence>
<accession>A0A0G4G8E0</accession>
<proteinExistence type="predicted"/>
<keyword evidence="2" id="KW-1185">Reference proteome</keyword>
<dbReference type="EMBL" id="CDMY01000592">
    <property type="protein sequence ID" value="CEM25100.1"/>
    <property type="molecule type" value="Genomic_DNA"/>
</dbReference>
<gene>
    <name evidence="1" type="ORF">Vbra_3276</name>
</gene>
<protein>
    <submittedName>
        <fullName evidence="1">Uncharacterized protein</fullName>
    </submittedName>
</protein>